<reference evidence="4 5" key="1">
    <citation type="journal article" date="2019" name="Emerg. Microbes Infect.">
        <title>Comprehensive subspecies identification of 175 nontuberculous mycobacteria species based on 7547 genomic profiles.</title>
        <authorList>
            <person name="Matsumoto Y."/>
            <person name="Kinjo T."/>
            <person name="Motooka D."/>
            <person name="Nabeya D."/>
            <person name="Jung N."/>
            <person name="Uechi K."/>
            <person name="Horii T."/>
            <person name="Iida T."/>
            <person name="Fujita J."/>
            <person name="Nakamura S."/>
        </authorList>
    </citation>
    <scope>NUCLEOTIDE SEQUENCE [LARGE SCALE GENOMIC DNA]</scope>
    <source>
        <strain evidence="4 5">JCM 12375</strain>
    </source>
</reference>
<evidence type="ECO:0000259" key="3">
    <source>
        <dbReference type="Pfam" id="PF01557"/>
    </source>
</evidence>
<dbReference type="Gene3D" id="3.90.850.10">
    <property type="entry name" value="Fumarylacetoacetase-like, C-terminal domain"/>
    <property type="match status" value="1"/>
</dbReference>
<comment type="similarity">
    <text evidence="1">Belongs to the FAH family.</text>
</comment>
<gene>
    <name evidence="4" type="ORF">MMAGJ_69780</name>
</gene>
<evidence type="ECO:0000256" key="1">
    <source>
        <dbReference type="ARBA" id="ARBA00010211"/>
    </source>
</evidence>
<dbReference type="InterPro" id="IPR036663">
    <property type="entry name" value="Fumarylacetoacetase_C_sf"/>
</dbReference>
<keyword evidence="5" id="KW-1185">Reference proteome</keyword>
<dbReference type="InterPro" id="IPR051121">
    <property type="entry name" value="FAH"/>
</dbReference>
<evidence type="ECO:0000313" key="5">
    <source>
        <dbReference type="Proteomes" id="UP000465622"/>
    </source>
</evidence>
<dbReference type="Proteomes" id="UP000465622">
    <property type="component" value="Chromosome"/>
</dbReference>
<evidence type="ECO:0000256" key="2">
    <source>
        <dbReference type="ARBA" id="ARBA00022723"/>
    </source>
</evidence>
<keyword evidence="2" id="KW-0479">Metal-binding</keyword>
<dbReference type="PANTHER" id="PTHR42796">
    <property type="entry name" value="FUMARYLACETOACETATE HYDROLASE DOMAIN-CONTAINING PROTEIN 2A-RELATED"/>
    <property type="match status" value="1"/>
</dbReference>
<feature type="domain" description="Fumarylacetoacetase-like C-terminal" evidence="3">
    <location>
        <begin position="78"/>
        <end position="281"/>
    </location>
</feature>
<name>A0ABM7I456_MYCME</name>
<dbReference type="Pfam" id="PF01557">
    <property type="entry name" value="FAA_hydrolase"/>
    <property type="match status" value="1"/>
</dbReference>
<dbReference type="PANTHER" id="PTHR42796:SF4">
    <property type="entry name" value="FUMARYLACETOACETATE HYDROLASE DOMAIN-CONTAINING PROTEIN 2A"/>
    <property type="match status" value="1"/>
</dbReference>
<dbReference type="EMBL" id="AP022567">
    <property type="protein sequence ID" value="BBX37696.1"/>
    <property type="molecule type" value="Genomic_DNA"/>
</dbReference>
<dbReference type="InterPro" id="IPR011234">
    <property type="entry name" value="Fumarylacetoacetase-like_C"/>
</dbReference>
<dbReference type="RefSeq" id="WP_036439428.1">
    <property type="nucleotide sequence ID" value="NZ_AP022567.1"/>
</dbReference>
<sequence>MRLRTVLLDDHPIACIALGDGRLARVDKVSTGAPAELMAVLEAGTLDALAAAVAAGVADDACVAADAPVRAPWTRPRKILGIGLNYGAHAGDLGEQAPRTSPASFIKGDHTIVGPGEPIVVPPGIGKVTSEAELGLVIGKPCYQVSVEDAMSYVAGVVPVLDQTAEGILLENPRYLTRVKNYPSFFAFGPDLITLDEVLAHGPLEKLRVATIHNGAVHREDTVSGMTFSPAELLSFHSQVMPFYPGDILSTGTPGAVGIAAGDVVRCELGDGLASLTNPVRSPS</sequence>
<evidence type="ECO:0000313" key="4">
    <source>
        <dbReference type="EMBL" id="BBX37696.1"/>
    </source>
</evidence>
<accession>A0ABM7I456</accession>
<organism evidence="4 5">
    <name type="scientific">Mycolicibacterium mageritense</name>
    <name type="common">Mycobacterium mageritense</name>
    <dbReference type="NCBI Taxonomy" id="53462"/>
    <lineage>
        <taxon>Bacteria</taxon>
        <taxon>Bacillati</taxon>
        <taxon>Actinomycetota</taxon>
        <taxon>Actinomycetes</taxon>
        <taxon>Mycobacteriales</taxon>
        <taxon>Mycobacteriaceae</taxon>
        <taxon>Mycolicibacterium</taxon>
    </lineage>
</organism>
<protein>
    <recommendedName>
        <fullName evidence="3">Fumarylacetoacetase-like C-terminal domain-containing protein</fullName>
    </recommendedName>
</protein>
<proteinExistence type="inferred from homology"/>
<dbReference type="SUPFAM" id="SSF56529">
    <property type="entry name" value="FAH"/>
    <property type="match status" value="1"/>
</dbReference>